<dbReference type="EMBL" id="JAEOAQ010000002">
    <property type="protein sequence ID" value="KAG5419986.1"/>
    <property type="molecule type" value="Genomic_DNA"/>
</dbReference>
<comment type="caution">
    <text evidence="1">The sequence shown here is derived from an EMBL/GenBank/DDBJ whole genome shotgun (WGS) entry which is preliminary data.</text>
</comment>
<protein>
    <submittedName>
        <fullName evidence="1">Uncharacterized protein</fullName>
    </submittedName>
</protein>
<keyword evidence="2" id="KW-1185">Reference proteome</keyword>
<evidence type="ECO:0000313" key="1">
    <source>
        <dbReference type="EMBL" id="KAG5419986.1"/>
    </source>
</evidence>
<gene>
    <name evidence="1" type="ORF">I9W82_001866</name>
</gene>
<reference evidence="1 2" key="1">
    <citation type="submission" date="2020-12" db="EMBL/GenBank/DDBJ databases">
        <title>Effect of drift, selection, and recombination on the evolution of hybrid genomes in Candida yeast pathogens.</title>
        <authorList>
            <person name="Mixao V."/>
            <person name="Ksiezopolska E."/>
            <person name="Saus E."/>
            <person name="Boekhout T."/>
            <person name="Gacser A."/>
            <person name="Gabaldon T."/>
        </authorList>
    </citation>
    <scope>NUCLEOTIDE SEQUENCE [LARGE SCALE GENOMIC DNA]</scope>
    <source>
        <strain evidence="1 2">BP57</strain>
    </source>
</reference>
<dbReference type="OrthoDB" id="4027649at2759"/>
<sequence length="409" mass="48064">MDPVTTLILTSVDWEDVLLKYILTNLNQHQALRLATLNSKFAKQVKSKLYRYIHVYMSEPLDNPEKNKPRFKFHKDINNFKTNKFTIISFDNFTAYLPKLDPNEPIYHLELFDIPIHFDDDIAIHLKKIEYFSVIAERYDVSWLTNYTEDPPSVFSYWTAACGNKNYSRVVIYDDDICDSRELENIMLSDFSRNNHVKCLKMTVRDGYRDLELLNQVSIFETGDIQELSLETFMKISSHLTGDLAHSFPKLKRLSLGVHEGISYIGKGPGDFQQLSHDNLQTLLISTDSGKENYPPAEMTSLFHNFPSATIHWWDTHFIEWPRRYAFDFLHMLSPTLPFAVMGLHWASNSAKFRKDPYWKQRWTIRAGKYMTKGDRGRDLEVLLKRVYSSKELESIKMSNMEEELHSWR</sequence>
<organism evidence="1 2">
    <name type="scientific">Candida metapsilosis</name>
    <dbReference type="NCBI Taxonomy" id="273372"/>
    <lineage>
        <taxon>Eukaryota</taxon>
        <taxon>Fungi</taxon>
        <taxon>Dikarya</taxon>
        <taxon>Ascomycota</taxon>
        <taxon>Saccharomycotina</taxon>
        <taxon>Pichiomycetes</taxon>
        <taxon>Debaryomycetaceae</taxon>
        <taxon>Candida/Lodderomyces clade</taxon>
        <taxon>Candida</taxon>
    </lineage>
</organism>
<proteinExistence type="predicted"/>
<accession>A0A8H7ZJA2</accession>
<dbReference type="AlphaFoldDB" id="A0A8H7ZJA2"/>
<dbReference type="RefSeq" id="XP_067549102.1">
    <property type="nucleotide sequence ID" value="XM_067690658.1"/>
</dbReference>
<dbReference type="Proteomes" id="UP000669133">
    <property type="component" value="Unassembled WGS sequence"/>
</dbReference>
<dbReference type="GeneID" id="93650495"/>
<evidence type="ECO:0000313" key="2">
    <source>
        <dbReference type="Proteomes" id="UP000669133"/>
    </source>
</evidence>
<name>A0A8H7ZJA2_9ASCO</name>